<accession>A0ABS8Z894</accession>
<proteinExistence type="predicted"/>
<evidence type="ECO:0000313" key="3">
    <source>
        <dbReference type="Proteomes" id="UP001521150"/>
    </source>
</evidence>
<name>A0ABS8Z894_9PSEU</name>
<feature type="chain" id="PRO_5047292433" description="Bulb-type lectin domain-containing protein" evidence="1">
    <location>
        <begin position="24"/>
        <end position="335"/>
    </location>
</feature>
<protein>
    <recommendedName>
        <fullName evidence="4">Bulb-type lectin domain-containing protein</fullName>
    </recommendedName>
</protein>
<keyword evidence="3" id="KW-1185">Reference proteome</keyword>
<gene>
    <name evidence="2" type="ORF">LWC34_13000</name>
</gene>
<comment type="caution">
    <text evidence="2">The sequence shown here is derived from an EMBL/GenBank/DDBJ whole genome shotgun (WGS) entry which is preliminary data.</text>
</comment>
<dbReference type="EMBL" id="JAJVCN010000001">
    <property type="protein sequence ID" value="MCE7003737.1"/>
    <property type="molecule type" value="Genomic_DNA"/>
</dbReference>
<evidence type="ECO:0000313" key="2">
    <source>
        <dbReference type="EMBL" id="MCE7003737.1"/>
    </source>
</evidence>
<sequence>MYRSMVVTATLAASMVFALPAQAATGPQMCNWTVENIKPPEGHAPENVQVTGTDSHGNYSGNVYRPSTNSSTIVVWTNGEPRLPSEFATFSRASVDDENSSGTILLTGGDGDKWGVFRYTGGHTGNGTVTYLQPPEGYETLYGIAINDAGDVLAAAERTKDRHRVTVLWSMIAARPIVIDTPVGQGIDLDNDGTVLLYDGNNSPAHLWRAGQITSLFGRGSFVFGAIRAGKVVGTLSLPSWPDAQSVMWTNPMEEPHLIDQGGTARAINSNGLIVGDRDTHIGQSAVWRDTTFLGELPMPDRVEDASGVFVIGDDDVIYGHARDHGPLKWTCQSR</sequence>
<evidence type="ECO:0000256" key="1">
    <source>
        <dbReference type="SAM" id="SignalP"/>
    </source>
</evidence>
<organism evidence="2 3">
    <name type="scientific">Kibdelosporangium philippinense</name>
    <dbReference type="NCBI Taxonomy" id="211113"/>
    <lineage>
        <taxon>Bacteria</taxon>
        <taxon>Bacillati</taxon>
        <taxon>Actinomycetota</taxon>
        <taxon>Actinomycetes</taxon>
        <taxon>Pseudonocardiales</taxon>
        <taxon>Pseudonocardiaceae</taxon>
        <taxon>Kibdelosporangium</taxon>
    </lineage>
</organism>
<dbReference type="Proteomes" id="UP001521150">
    <property type="component" value="Unassembled WGS sequence"/>
</dbReference>
<reference evidence="2 3" key="1">
    <citation type="submission" date="2021-12" db="EMBL/GenBank/DDBJ databases">
        <title>Genome sequence of Kibdelosporangium philippinense ATCC 49844.</title>
        <authorList>
            <person name="Fedorov E.A."/>
            <person name="Omeragic M."/>
            <person name="Shalygina K.F."/>
            <person name="Maclea K.S."/>
        </authorList>
    </citation>
    <scope>NUCLEOTIDE SEQUENCE [LARGE SCALE GENOMIC DNA]</scope>
    <source>
        <strain evidence="2 3">ATCC 49844</strain>
    </source>
</reference>
<dbReference type="RefSeq" id="WP_233725299.1">
    <property type="nucleotide sequence ID" value="NZ_JAJVCN010000001.1"/>
</dbReference>
<keyword evidence="1" id="KW-0732">Signal</keyword>
<evidence type="ECO:0008006" key="4">
    <source>
        <dbReference type="Google" id="ProtNLM"/>
    </source>
</evidence>
<feature type="signal peptide" evidence="1">
    <location>
        <begin position="1"/>
        <end position="23"/>
    </location>
</feature>